<dbReference type="InterPro" id="IPR016032">
    <property type="entry name" value="Sig_transdc_resp-reg_C-effctor"/>
</dbReference>
<dbReference type="Pfam" id="PF00196">
    <property type="entry name" value="GerE"/>
    <property type="match status" value="1"/>
</dbReference>
<dbReference type="AlphaFoldDB" id="A0A9X3N1R8"/>
<dbReference type="SUPFAM" id="SSF46894">
    <property type="entry name" value="C-terminal effector domain of the bipartite response regulators"/>
    <property type="match status" value="1"/>
</dbReference>
<evidence type="ECO:0000256" key="1">
    <source>
        <dbReference type="ARBA" id="ARBA00023015"/>
    </source>
</evidence>
<reference evidence="5" key="1">
    <citation type="submission" date="2022-10" db="EMBL/GenBank/DDBJ databases">
        <title>The WGS of Solirubrobacter ginsenosidimutans DSM 21036.</title>
        <authorList>
            <person name="Jiang Z."/>
        </authorList>
    </citation>
    <scope>NUCLEOTIDE SEQUENCE</scope>
    <source>
        <strain evidence="5">DSM 21036</strain>
    </source>
</reference>
<keyword evidence="2" id="KW-0238">DNA-binding</keyword>
<evidence type="ECO:0000313" key="5">
    <source>
        <dbReference type="EMBL" id="MDA0166909.1"/>
    </source>
</evidence>
<dbReference type="Gene3D" id="1.10.10.10">
    <property type="entry name" value="Winged helix-like DNA-binding domain superfamily/Winged helix DNA-binding domain"/>
    <property type="match status" value="1"/>
</dbReference>
<evidence type="ECO:0000256" key="2">
    <source>
        <dbReference type="ARBA" id="ARBA00023125"/>
    </source>
</evidence>
<dbReference type="CDD" id="cd06170">
    <property type="entry name" value="LuxR_C_like"/>
    <property type="match status" value="1"/>
</dbReference>
<comment type="caution">
    <text evidence="5">The sequence shown here is derived from an EMBL/GenBank/DDBJ whole genome shotgun (WGS) entry which is preliminary data.</text>
</comment>
<protein>
    <submittedName>
        <fullName evidence="5">LuxR C-terminal-related transcriptional regulator</fullName>
    </submittedName>
</protein>
<dbReference type="GO" id="GO:0006355">
    <property type="term" value="P:regulation of DNA-templated transcription"/>
    <property type="evidence" value="ECO:0007669"/>
    <property type="project" value="InterPro"/>
</dbReference>
<dbReference type="InterPro" id="IPR036388">
    <property type="entry name" value="WH-like_DNA-bd_sf"/>
</dbReference>
<keyword evidence="6" id="KW-1185">Reference proteome</keyword>
<evidence type="ECO:0000313" key="6">
    <source>
        <dbReference type="Proteomes" id="UP001149140"/>
    </source>
</evidence>
<accession>A0A9X3N1R8</accession>
<dbReference type="EMBL" id="JAPDOD010000080">
    <property type="protein sequence ID" value="MDA0166909.1"/>
    <property type="molecule type" value="Genomic_DNA"/>
</dbReference>
<evidence type="ECO:0000256" key="3">
    <source>
        <dbReference type="ARBA" id="ARBA00023163"/>
    </source>
</evidence>
<dbReference type="PRINTS" id="PR00038">
    <property type="entry name" value="HTHLUXR"/>
</dbReference>
<dbReference type="PANTHER" id="PTHR44688">
    <property type="entry name" value="DNA-BINDING TRANSCRIPTIONAL ACTIVATOR DEVR_DOSR"/>
    <property type="match status" value="1"/>
</dbReference>
<keyword evidence="3" id="KW-0804">Transcription</keyword>
<dbReference type="PANTHER" id="PTHR44688:SF16">
    <property type="entry name" value="DNA-BINDING TRANSCRIPTIONAL ACTIVATOR DEVR_DOSR"/>
    <property type="match status" value="1"/>
</dbReference>
<feature type="domain" description="HTH luxR-type" evidence="4">
    <location>
        <begin position="1"/>
        <end position="48"/>
    </location>
</feature>
<proteinExistence type="predicted"/>
<sequence>MVDRQTNTQIAAALFLSKKTVETHLRNIFGKVGVSSRVELARAVERSDRAT</sequence>
<dbReference type="Proteomes" id="UP001149140">
    <property type="component" value="Unassembled WGS sequence"/>
</dbReference>
<dbReference type="SMART" id="SM00421">
    <property type="entry name" value="HTH_LUXR"/>
    <property type="match status" value="1"/>
</dbReference>
<keyword evidence="1" id="KW-0805">Transcription regulation</keyword>
<organism evidence="5 6">
    <name type="scientific">Solirubrobacter ginsenosidimutans</name>
    <dbReference type="NCBI Taxonomy" id="490573"/>
    <lineage>
        <taxon>Bacteria</taxon>
        <taxon>Bacillati</taxon>
        <taxon>Actinomycetota</taxon>
        <taxon>Thermoleophilia</taxon>
        <taxon>Solirubrobacterales</taxon>
        <taxon>Solirubrobacteraceae</taxon>
        <taxon>Solirubrobacter</taxon>
    </lineage>
</organism>
<name>A0A9X3N1R8_9ACTN</name>
<dbReference type="RefSeq" id="WP_270046173.1">
    <property type="nucleotide sequence ID" value="NZ_JAPDOD010000080.1"/>
</dbReference>
<dbReference type="GO" id="GO:0003677">
    <property type="term" value="F:DNA binding"/>
    <property type="evidence" value="ECO:0007669"/>
    <property type="project" value="UniProtKB-KW"/>
</dbReference>
<dbReference type="InterPro" id="IPR000792">
    <property type="entry name" value="Tscrpt_reg_LuxR_C"/>
</dbReference>
<gene>
    <name evidence="5" type="ORF">OM076_42005</name>
</gene>
<evidence type="ECO:0000259" key="4">
    <source>
        <dbReference type="PROSITE" id="PS50043"/>
    </source>
</evidence>
<dbReference type="PROSITE" id="PS50043">
    <property type="entry name" value="HTH_LUXR_2"/>
    <property type="match status" value="1"/>
</dbReference>